<dbReference type="PROSITE" id="PS00018">
    <property type="entry name" value="EF_HAND_1"/>
    <property type="match status" value="2"/>
</dbReference>
<dbReference type="GO" id="GO:0005509">
    <property type="term" value="F:calcium ion binding"/>
    <property type="evidence" value="ECO:0007669"/>
    <property type="project" value="InterPro"/>
</dbReference>
<dbReference type="SMART" id="SM00054">
    <property type="entry name" value="EFh"/>
    <property type="match status" value="2"/>
</dbReference>
<dbReference type="AlphaFoldDB" id="A0A4D6N3G8"/>
<dbReference type="InterPro" id="IPR011992">
    <property type="entry name" value="EF-hand-dom_pair"/>
</dbReference>
<evidence type="ECO:0000256" key="1">
    <source>
        <dbReference type="ARBA" id="ARBA00022837"/>
    </source>
</evidence>
<dbReference type="InterPro" id="IPR018247">
    <property type="entry name" value="EF_Hand_1_Ca_BS"/>
</dbReference>
<dbReference type="Gene3D" id="1.10.238.10">
    <property type="entry name" value="EF-hand"/>
    <property type="match status" value="1"/>
</dbReference>
<gene>
    <name evidence="3" type="ORF">DEO72_LG9g2434</name>
</gene>
<dbReference type="Pfam" id="PF13499">
    <property type="entry name" value="EF-hand_7"/>
    <property type="match status" value="1"/>
</dbReference>
<dbReference type="PANTHER" id="PTHR34574">
    <property type="entry name" value="CALCIUM-BINDING EF-HAND FAMILY PROTEIN-RELATED"/>
    <property type="match status" value="1"/>
</dbReference>
<reference evidence="3 4" key="1">
    <citation type="submission" date="2019-04" db="EMBL/GenBank/DDBJ databases">
        <title>An improved genome assembly and genetic linkage map for asparagus bean, Vigna unguiculata ssp. sesquipedialis.</title>
        <authorList>
            <person name="Xia Q."/>
            <person name="Zhang R."/>
            <person name="Dong Y."/>
        </authorList>
    </citation>
    <scope>NUCLEOTIDE SEQUENCE [LARGE SCALE GENOMIC DNA]</scope>
    <source>
        <tissue evidence="3">Leaf</tissue>
    </source>
</reference>
<evidence type="ECO:0000259" key="2">
    <source>
        <dbReference type="PROSITE" id="PS50222"/>
    </source>
</evidence>
<proteinExistence type="predicted"/>
<evidence type="ECO:0000313" key="3">
    <source>
        <dbReference type="EMBL" id="QCE07414.1"/>
    </source>
</evidence>
<keyword evidence="1" id="KW-0106">Calcium</keyword>
<dbReference type="SUPFAM" id="SSF47473">
    <property type="entry name" value="EF-hand"/>
    <property type="match status" value="1"/>
</dbReference>
<feature type="domain" description="EF-hand" evidence="2">
    <location>
        <begin position="53"/>
        <end position="88"/>
    </location>
</feature>
<accession>A0A4D6N3G8</accession>
<keyword evidence="4" id="KW-1185">Reference proteome</keyword>
<dbReference type="OrthoDB" id="186625at2759"/>
<feature type="domain" description="EF-hand" evidence="2">
    <location>
        <begin position="93"/>
        <end position="128"/>
    </location>
</feature>
<dbReference type="PANTHER" id="PTHR34574:SF12">
    <property type="entry name" value="CALCIUM-BINDING EF HAND FAMILY PROTEIN"/>
    <property type="match status" value="1"/>
</dbReference>
<dbReference type="EMBL" id="CP039353">
    <property type="protein sequence ID" value="QCE07414.1"/>
    <property type="molecule type" value="Genomic_DNA"/>
</dbReference>
<name>A0A4D6N3G8_VIGUN</name>
<evidence type="ECO:0000313" key="4">
    <source>
        <dbReference type="Proteomes" id="UP000501690"/>
    </source>
</evidence>
<sequence>MSIEEEEHKHYSRALSSSYSNQATVGVPKYITRMSIAVVNSLTITEFVNEKAKFDSFVDEWFKTVDENGDGKLSCEEIRSGFGLLLPFGSDPPPRQENEAIFKRFDEDGNGALDREEFKSLMTEIMNALARGIGGSPIIVALGKDSFLTKPVQHELARLSSS</sequence>
<dbReference type="Proteomes" id="UP000501690">
    <property type="component" value="Linkage Group LG9"/>
</dbReference>
<organism evidence="3 4">
    <name type="scientific">Vigna unguiculata</name>
    <name type="common">Cowpea</name>
    <dbReference type="NCBI Taxonomy" id="3917"/>
    <lineage>
        <taxon>Eukaryota</taxon>
        <taxon>Viridiplantae</taxon>
        <taxon>Streptophyta</taxon>
        <taxon>Embryophyta</taxon>
        <taxon>Tracheophyta</taxon>
        <taxon>Spermatophyta</taxon>
        <taxon>Magnoliopsida</taxon>
        <taxon>eudicotyledons</taxon>
        <taxon>Gunneridae</taxon>
        <taxon>Pentapetalae</taxon>
        <taxon>rosids</taxon>
        <taxon>fabids</taxon>
        <taxon>Fabales</taxon>
        <taxon>Fabaceae</taxon>
        <taxon>Papilionoideae</taxon>
        <taxon>50 kb inversion clade</taxon>
        <taxon>NPAAA clade</taxon>
        <taxon>indigoferoid/millettioid clade</taxon>
        <taxon>Phaseoleae</taxon>
        <taxon>Vigna</taxon>
    </lineage>
</organism>
<protein>
    <submittedName>
        <fullName evidence="3">EF-Hand 1</fullName>
    </submittedName>
</protein>
<dbReference type="Gramene" id="Vigun07g154100.2.v1.2">
    <property type="protein sequence ID" value="Vigun07g154100.2.v1.2.CDS.1"/>
    <property type="gene ID" value="Vigun07g154100.v1.2"/>
</dbReference>
<dbReference type="CDD" id="cd00051">
    <property type="entry name" value="EFh"/>
    <property type="match status" value="1"/>
</dbReference>
<dbReference type="InterPro" id="IPR002048">
    <property type="entry name" value="EF_hand_dom"/>
</dbReference>
<dbReference type="PROSITE" id="PS50222">
    <property type="entry name" value="EF_HAND_2"/>
    <property type="match status" value="2"/>
</dbReference>